<evidence type="ECO:0000256" key="6">
    <source>
        <dbReference type="ARBA" id="ARBA00022989"/>
    </source>
</evidence>
<dbReference type="NCBIfam" id="TIGR01695">
    <property type="entry name" value="murJ_mviN"/>
    <property type="match status" value="1"/>
</dbReference>
<sequence>MTGPGSIGRGAALMASGTAVSRATGLLRMMVLIAAIGVTGEAADAFSVANKLPNILFMLLAGGVLNAVLVPQVVRAYKRDAGQEYVDRLLTLGFVVLAVATVVLTFAAPLLVHLYADAAPDQMALATTFAYWCIPQLFFYGVYALLGQVLNARGSFGPYMWAPVVNNLVAIGGFVAFIVVFGSPETSGVAVASSWTSGQVALLAGISTLGVVTQAVVLVPSLRRAGVRYRFRWGLRGSGLGRAGQVATWTLVGLGIGLLGNLVVSRVVSRAPSEAEATTVASNNAYDVAFSIFMLPHSLVTVSLATALFTRLSGQAHDQDVDGVRSTFSYGVRVVGLFTVAAAGLLLVLARPVTDIIAVNAPADAVEATTRVVQAMVVGLPAFGAWSMAQRVYYAYEDARGMVPIQVAMAVVVVVGTLLGMVLAPPSWWTACAGLAMSVSYLVGAVAAVWQLRRRLGRVDGGRIVRVHVRALVAVLPAVLVAWLATRVLVLGLPDGLLGSVVVCVVAGGLGGVAYVGALRLLRVEELDGLLRPVLARLRPGRG</sequence>
<feature type="transmembrane region" description="Helical" evidence="8">
    <location>
        <begin position="330"/>
        <end position="350"/>
    </location>
</feature>
<keyword evidence="10" id="KW-1185">Reference proteome</keyword>
<keyword evidence="6 8" id="KW-1133">Transmembrane helix</keyword>
<comment type="subcellular location">
    <subcellularLocation>
        <location evidence="1">Cell membrane</location>
        <topology evidence="1">Multi-pass membrane protein</topology>
    </subcellularLocation>
</comment>
<name>A0ABX1K4S6_9CELL</name>
<comment type="caution">
    <text evidence="9">The sequence shown here is derived from an EMBL/GenBank/DDBJ whole genome shotgun (WGS) entry which is preliminary data.</text>
</comment>
<accession>A0ABX1K4S6</accession>
<feature type="transmembrane region" description="Helical" evidence="8">
    <location>
        <begin position="428"/>
        <end position="450"/>
    </location>
</feature>
<feature type="transmembrane region" description="Helical" evidence="8">
    <location>
        <begin position="243"/>
        <end position="268"/>
    </location>
</feature>
<dbReference type="PANTHER" id="PTHR47019">
    <property type="entry name" value="LIPID II FLIPPASE MURJ"/>
    <property type="match status" value="1"/>
</dbReference>
<dbReference type="Pfam" id="PF03023">
    <property type="entry name" value="MurJ"/>
    <property type="match status" value="1"/>
</dbReference>
<keyword evidence="4" id="KW-0133">Cell shape</keyword>
<evidence type="ECO:0000256" key="7">
    <source>
        <dbReference type="ARBA" id="ARBA00023136"/>
    </source>
</evidence>
<evidence type="ECO:0000256" key="3">
    <source>
        <dbReference type="ARBA" id="ARBA00022692"/>
    </source>
</evidence>
<evidence type="ECO:0000256" key="1">
    <source>
        <dbReference type="ARBA" id="ARBA00004651"/>
    </source>
</evidence>
<dbReference type="Proteomes" id="UP000777774">
    <property type="component" value="Unassembled WGS sequence"/>
</dbReference>
<feature type="transmembrane region" description="Helical" evidence="8">
    <location>
        <begin position="288"/>
        <end position="309"/>
    </location>
</feature>
<feature type="transmembrane region" description="Helical" evidence="8">
    <location>
        <begin position="124"/>
        <end position="146"/>
    </location>
</feature>
<feature type="transmembrane region" description="Helical" evidence="8">
    <location>
        <begin position="89"/>
        <end position="112"/>
    </location>
</feature>
<proteinExistence type="predicted"/>
<dbReference type="InterPro" id="IPR004268">
    <property type="entry name" value="MurJ"/>
</dbReference>
<dbReference type="PRINTS" id="PR01806">
    <property type="entry name" value="VIRFACTRMVIN"/>
</dbReference>
<feature type="transmembrane region" description="Helical" evidence="8">
    <location>
        <begin position="370"/>
        <end position="389"/>
    </location>
</feature>
<organism evidence="9 10">
    <name type="scientific">Cellulomonas septica</name>
    <dbReference type="NCBI Taxonomy" id="285080"/>
    <lineage>
        <taxon>Bacteria</taxon>
        <taxon>Bacillati</taxon>
        <taxon>Actinomycetota</taxon>
        <taxon>Actinomycetes</taxon>
        <taxon>Micrococcales</taxon>
        <taxon>Cellulomonadaceae</taxon>
        <taxon>Cellulomonas</taxon>
    </lineage>
</organism>
<keyword evidence="3 8" id="KW-0812">Transmembrane</keyword>
<gene>
    <name evidence="9" type="primary">murJ</name>
    <name evidence="9" type="ORF">HGA02_14200</name>
</gene>
<evidence type="ECO:0000256" key="5">
    <source>
        <dbReference type="ARBA" id="ARBA00022984"/>
    </source>
</evidence>
<feature type="transmembrane region" description="Helical" evidence="8">
    <location>
        <begin position="471"/>
        <end position="491"/>
    </location>
</feature>
<dbReference type="EMBL" id="JAAXOY010000416">
    <property type="protein sequence ID" value="NKY40632.1"/>
    <property type="molecule type" value="Genomic_DNA"/>
</dbReference>
<dbReference type="InterPro" id="IPR051050">
    <property type="entry name" value="Lipid_II_flippase_MurJ/MviN"/>
</dbReference>
<dbReference type="PANTHER" id="PTHR47019:SF1">
    <property type="entry name" value="LIPID II FLIPPASE MURJ"/>
    <property type="match status" value="1"/>
</dbReference>
<feature type="transmembrane region" description="Helical" evidence="8">
    <location>
        <begin position="401"/>
        <end position="422"/>
    </location>
</feature>
<protein>
    <submittedName>
        <fullName evidence="9">Murein biosynthesis integral membrane protein MurJ</fullName>
    </submittedName>
</protein>
<evidence type="ECO:0000256" key="8">
    <source>
        <dbReference type="SAM" id="Phobius"/>
    </source>
</evidence>
<feature type="transmembrane region" description="Helical" evidence="8">
    <location>
        <begin position="55"/>
        <end position="77"/>
    </location>
</feature>
<feature type="transmembrane region" description="Helical" evidence="8">
    <location>
        <begin position="29"/>
        <end position="49"/>
    </location>
</feature>
<evidence type="ECO:0000313" key="9">
    <source>
        <dbReference type="EMBL" id="NKY40632.1"/>
    </source>
</evidence>
<evidence type="ECO:0000256" key="4">
    <source>
        <dbReference type="ARBA" id="ARBA00022960"/>
    </source>
</evidence>
<keyword evidence="7 8" id="KW-0472">Membrane</keyword>
<feature type="transmembrane region" description="Helical" evidence="8">
    <location>
        <begin position="158"/>
        <end position="181"/>
    </location>
</feature>
<keyword evidence="2" id="KW-1003">Cell membrane</keyword>
<feature type="transmembrane region" description="Helical" evidence="8">
    <location>
        <begin position="201"/>
        <end position="222"/>
    </location>
</feature>
<reference evidence="9 10" key="1">
    <citation type="submission" date="2020-04" db="EMBL/GenBank/DDBJ databases">
        <title>MicrobeNet Type strains.</title>
        <authorList>
            <person name="Nicholson A.C."/>
        </authorList>
    </citation>
    <scope>NUCLEOTIDE SEQUENCE [LARGE SCALE GENOMIC DNA]</scope>
    <source>
        <strain evidence="9 10">ATCC BAA-787</strain>
    </source>
</reference>
<evidence type="ECO:0000256" key="2">
    <source>
        <dbReference type="ARBA" id="ARBA00022475"/>
    </source>
</evidence>
<dbReference type="RefSeq" id="WP_168679607.1">
    <property type="nucleotide sequence ID" value="NZ_JAAXOY010000416.1"/>
</dbReference>
<feature type="transmembrane region" description="Helical" evidence="8">
    <location>
        <begin position="497"/>
        <end position="522"/>
    </location>
</feature>
<keyword evidence="5" id="KW-0573">Peptidoglycan synthesis</keyword>
<evidence type="ECO:0000313" key="10">
    <source>
        <dbReference type="Proteomes" id="UP000777774"/>
    </source>
</evidence>